<keyword evidence="3" id="KW-1185">Reference proteome</keyword>
<gene>
    <name evidence="2" type="ORF">NKI36_21480</name>
</gene>
<feature type="transmembrane region" description="Helical" evidence="1">
    <location>
        <begin position="62"/>
        <end position="85"/>
    </location>
</feature>
<feature type="transmembrane region" description="Helical" evidence="1">
    <location>
        <begin position="152"/>
        <end position="169"/>
    </location>
</feature>
<dbReference type="Proteomes" id="UP001433071">
    <property type="component" value="Unassembled WGS sequence"/>
</dbReference>
<evidence type="ECO:0008006" key="4">
    <source>
        <dbReference type="Google" id="ProtNLM"/>
    </source>
</evidence>
<dbReference type="EMBL" id="JAMYQB010000018">
    <property type="protein sequence ID" value="MER9406608.1"/>
    <property type="molecule type" value="Genomic_DNA"/>
</dbReference>
<protein>
    <recommendedName>
        <fullName evidence="4">DUF2189 domain-containing protein</fullName>
    </recommendedName>
</protein>
<evidence type="ECO:0000313" key="2">
    <source>
        <dbReference type="EMBL" id="MER9406608.1"/>
    </source>
</evidence>
<accession>A0ABV1Z3Q5</accession>
<dbReference type="RefSeq" id="WP_352559921.1">
    <property type="nucleotide sequence ID" value="NZ_JAMYQB010000018.1"/>
</dbReference>
<feature type="transmembrane region" description="Helical" evidence="1">
    <location>
        <begin position="97"/>
        <end position="119"/>
    </location>
</feature>
<name>A0ABV1Z3Q5_9HYPH</name>
<organism evidence="2 3">
    <name type="scientific">Mesorhizobium caraganae</name>
    <dbReference type="NCBI Taxonomy" id="483206"/>
    <lineage>
        <taxon>Bacteria</taxon>
        <taxon>Pseudomonadati</taxon>
        <taxon>Pseudomonadota</taxon>
        <taxon>Alphaproteobacteria</taxon>
        <taxon>Hyphomicrobiales</taxon>
        <taxon>Phyllobacteriaceae</taxon>
        <taxon>Mesorhizobium</taxon>
    </lineage>
</organism>
<keyword evidence="1" id="KW-0812">Transmembrane</keyword>
<sequence>MSGMTSGALARLAFWARGMIAIQDARMEWPGFSYTDAEWARMRVLATPIGAGRYQLFTMVNAVIFIAIAALGVVCVFLPLATLLFPVPAETSALKFSALLAAYAFLVIGIGLPISMRLSSILLASREMRASLVAEAGDEALAAKVSWQINRITLIMCGLLVPGILLFIACDIDAGPIITTLKWLAIVLMAVSVAVGALQQRKRSQ</sequence>
<feature type="transmembrane region" description="Helical" evidence="1">
    <location>
        <begin position="181"/>
        <end position="198"/>
    </location>
</feature>
<comment type="caution">
    <text evidence="2">The sequence shown here is derived from an EMBL/GenBank/DDBJ whole genome shotgun (WGS) entry which is preliminary data.</text>
</comment>
<evidence type="ECO:0000256" key="1">
    <source>
        <dbReference type="SAM" id="Phobius"/>
    </source>
</evidence>
<proteinExistence type="predicted"/>
<evidence type="ECO:0000313" key="3">
    <source>
        <dbReference type="Proteomes" id="UP001433071"/>
    </source>
</evidence>
<reference evidence="2 3" key="1">
    <citation type="journal article" date="2024" name="Proc. Natl. Acad. Sci. U.S.A.">
        <title>The evolutionary genomics of adaptation to stress in wild rhizobium bacteria.</title>
        <authorList>
            <person name="Kehlet-Delgado H."/>
            <person name="Montoya A.P."/>
            <person name="Jensen K.T."/>
            <person name="Wendlandt C.E."/>
            <person name="Dexheimer C."/>
            <person name="Roberts M."/>
            <person name="Torres Martinez L."/>
            <person name="Friesen M.L."/>
            <person name="Griffitts J.S."/>
            <person name="Porter S.S."/>
        </authorList>
    </citation>
    <scope>NUCLEOTIDE SEQUENCE [LARGE SCALE GENOMIC DNA]</scope>
    <source>
        <strain evidence="2 3">M0641</strain>
    </source>
</reference>
<keyword evidence="1" id="KW-1133">Transmembrane helix</keyword>
<keyword evidence="1" id="KW-0472">Membrane</keyword>